<feature type="region of interest" description="Disordered" evidence="5">
    <location>
        <begin position="802"/>
        <end position="836"/>
    </location>
</feature>
<dbReference type="PANTHER" id="PTHR15321">
    <property type="entry name" value="TUMOR SUPPRESSOR P53-BINDING PROTEIN 1"/>
    <property type="match status" value="1"/>
</dbReference>
<feature type="region of interest" description="Disordered" evidence="5">
    <location>
        <begin position="377"/>
        <end position="405"/>
    </location>
</feature>
<dbReference type="CDD" id="cd00202">
    <property type="entry name" value="ZnF_GATA"/>
    <property type="match status" value="1"/>
</dbReference>
<keyword evidence="4" id="KW-0479">Metal-binding</keyword>
<comment type="caution">
    <text evidence="9">The sequence shown here is derived from an EMBL/GenBank/DDBJ whole genome shotgun (WGS) entry which is preliminary data.</text>
</comment>
<evidence type="ECO:0000256" key="1">
    <source>
        <dbReference type="ARBA" id="ARBA00004123"/>
    </source>
</evidence>
<dbReference type="GO" id="GO:0042393">
    <property type="term" value="F:histone binding"/>
    <property type="evidence" value="ECO:0007669"/>
    <property type="project" value="TreeGrafter"/>
</dbReference>
<dbReference type="InterPro" id="IPR047249">
    <property type="entry name" value="BRCT_p53bp1-like_rpt1"/>
</dbReference>
<dbReference type="GO" id="GO:0008270">
    <property type="term" value="F:zinc ion binding"/>
    <property type="evidence" value="ECO:0007669"/>
    <property type="project" value="UniProtKB-KW"/>
</dbReference>
<dbReference type="SMART" id="SM00333">
    <property type="entry name" value="TUDOR"/>
    <property type="match status" value="1"/>
</dbReference>
<dbReference type="CDD" id="cd17745">
    <property type="entry name" value="BRCT_p53bp1_rpt1"/>
    <property type="match status" value="1"/>
</dbReference>
<dbReference type="Pfam" id="PF00320">
    <property type="entry name" value="GATA"/>
    <property type="match status" value="1"/>
</dbReference>
<feature type="compositionally biased region" description="Polar residues" evidence="5">
    <location>
        <begin position="110"/>
        <end position="120"/>
    </location>
</feature>
<dbReference type="InterPro" id="IPR000679">
    <property type="entry name" value="Znf_GATA"/>
</dbReference>
<dbReference type="PROSITE" id="PS50114">
    <property type="entry name" value="GATA_ZN_FINGER_2"/>
    <property type="match status" value="1"/>
</dbReference>
<dbReference type="SMART" id="SM00401">
    <property type="entry name" value="ZnF_GATA"/>
    <property type="match status" value="1"/>
</dbReference>
<evidence type="ECO:0000256" key="4">
    <source>
        <dbReference type="PROSITE-ProRule" id="PRU00094"/>
    </source>
</evidence>
<feature type="region of interest" description="Disordered" evidence="5">
    <location>
        <begin position="267"/>
        <end position="296"/>
    </location>
</feature>
<feature type="domain" description="GATA-type" evidence="6">
    <location>
        <begin position="697"/>
        <end position="730"/>
    </location>
</feature>
<dbReference type="SUPFAM" id="SSF63748">
    <property type="entry name" value="Tudor/PWWP/MBT"/>
    <property type="match status" value="1"/>
</dbReference>
<evidence type="ECO:0008006" key="11">
    <source>
        <dbReference type="Google" id="ProtNLM"/>
    </source>
</evidence>
<proteinExistence type="predicted"/>
<evidence type="ECO:0000313" key="10">
    <source>
        <dbReference type="Proteomes" id="UP001212841"/>
    </source>
</evidence>
<sequence length="1305" mass="140563">MGGREDGLAITASPVGGLDGNGLDEISTPIFCSWTQQGKPSEPVAGGLVGVEEDLDWEINGFDDSQCTENENTADGGNLSKTPPLKESQLPPTSSREVKRAGSRRERLSLTPTLNTQQSSVSRKPFFAIQDGTDVDVIEQEKFTPHAISLRYSQSQDEDDMDEEVDNEQLATTVGPESLADASKFTAKVDTAPPTVPTPEKAVIPQLRRALRKPMAETQIDLAQPPAASVPPPVKIPLLVPSQLKRVDATKPIDIVSFTSRSAVVSSSSVKQSTSKLPGSSSSTGSARSMVGTAEERYAELRRSKGLGPLHLVTVGQRAAVPPKVDLPATQPACDHVDTGLDDDDEDVRQLLHGVRSSSWEVEREETVLTVAVLSPSREVSNSSVVTEDGEGSQSKHESPQGIQVEIREERVTSVDQRLVEVPAERVVPDGRANSVVDLTNDTQSQPFRANEEVILTNNPAAASPPEKSNSNDTVIVPPGSIASTISPPVPHPTIAKSHERLTTSPVKSPQQEQREPTADIVEDSVDEDAHQSPLKRKRPLADERSRSLICESDTVGNVSSPKKRRTKKGGEVKAGAAAPSPKRTFPKPGRTFRGGQNTYGALEPSSEISPVRVSAVPPSSPLRISAPSSPATRPVGPTAVPQPSPSVAGTKRKRKNAVEKEGGTSKKRGAAPVVIQDANSSPSFTQMRAPISMKACAHCGTRVTTAWRTGPDRTKSLCNGCGRQYKQRGSLPGGSNVATEEEMVEQEVRDGTGGSEGQGPSRPEVAPPVLQNRTVSAPSSPAANRFEFDDDHLDAVITRRSVRKARSKASPKYKNDSSSSEEDDVEKDGDYMEGRRKRVVDTRSLTPSGRRTEAVGSLMDRKVVLTENGHAKASEAAAGSMLEVGDQVWARWETDGLFYAATVNARFGNGDKYSVEYEYDGKSAIMNTSKIRPFNIKVGHKCMIANGGSRSLFPATVVEIIDTGQSYNVQMDSGKEDKAGKGKKVVGKATSCRTVASNKLVISEQMLVLNAEAERAKKGKVVSGKKGRFVEGEESPDELQGAAVDPVELMGPMPVNKRLFRGFGIVLTVGSRGEPGSDDEDDGPSQGYHSHVDKSYVSRQIVEGGGTIIRDWAEVLDFKERATKPHCPATVLLVSSRPARTKKYLIAVGMGFPVISSTWVKDCCTNNVLEEFDGYPLSNGWLVADRVAFVENVFYSVNAIELMEVSCQWIGAVKSKLKGVFADTGFYVFSRTSAFKRDWEEIILAAGGKVVSKKALGTKIGGQCQFVLCERSPNAEEKRFFQQRTNAVFVSTEVRVPAQQPSKS</sequence>
<evidence type="ECO:0000259" key="8">
    <source>
        <dbReference type="PROSITE" id="PS50304"/>
    </source>
</evidence>
<feature type="compositionally biased region" description="Basic and acidic residues" evidence="5">
    <location>
        <begin position="96"/>
        <end position="108"/>
    </location>
</feature>
<dbReference type="SMART" id="SM00292">
    <property type="entry name" value="BRCT"/>
    <property type="match status" value="2"/>
</dbReference>
<evidence type="ECO:0000259" key="6">
    <source>
        <dbReference type="PROSITE" id="PS50114"/>
    </source>
</evidence>
<dbReference type="PROSITE" id="PS50304">
    <property type="entry name" value="TUDOR"/>
    <property type="match status" value="1"/>
</dbReference>
<feature type="domain" description="Tudor" evidence="8">
    <location>
        <begin position="882"/>
        <end position="942"/>
    </location>
</feature>
<dbReference type="GO" id="GO:0045944">
    <property type="term" value="P:positive regulation of transcription by RNA polymerase II"/>
    <property type="evidence" value="ECO:0007669"/>
    <property type="project" value="TreeGrafter"/>
</dbReference>
<evidence type="ECO:0000256" key="5">
    <source>
        <dbReference type="SAM" id="MobiDB-lite"/>
    </source>
</evidence>
<evidence type="ECO:0000256" key="3">
    <source>
        <dbReference type="ARBA" id="ARBA00023242"/>
    </source>
</evidence>
<dbReference type="Gene3D" id="3.30.50.10">
    <property type="entry name" value="Erythroid Transcription Factor GATA-1, subunit A"/>
    <property type="match status" value="1"/>
</dbReference>
<dbReference type="Proteomes" id="UP001212841">
    <property type="component" value="Unassembled WGS sequence"/>
</dbReference>
<dbReference type="SUPFAM" id="SSF57716">
    <property type="entry name" value="Glucocorticoid receptor-like (DNA-binding domain)"/>
    <property type="match status" value="1"/>
</dbReference>
<dbReference type="SUPFAM" id="SSF52113">
    <property type="entry name" value="BRCT domain"/>
    <property type="match status" value="1"/>
</dbReference>
<feature type="compositionally biased region" description="Polar residues" evidence="5">
    <location>
        <begin position="503"/>
        <end position="512"/>
    </location>
</feature>
<keyword evidence="4" id="KW-0862">Zinc</keyword>
<feature type="compositionally biased region" description="Low complexity" evidence="5">
    <location>
        <begin position="267"/>
        <end position="289"/>
    </location>
</feature>
<feature type="region of interest" description="Disordered" evidence="5">
    <location>
        <begin position="1072"/>
        <end position="1092"/>
    </location>
</feature>
<dbReference type="InterPro" id="IPR002999">
    <property type="entry name" value="Tudor"/>
</dbReference>
<feature type="domain" description="BRCT" evidence="7">
    <location>
        <begin position="1056"/>
        <end position="1178"/>
    </location>
</feature>
<feature type="compositionally biased region" description="Polar residues" evidence="5">
    <location>
        <begin position="460"/>
        <end position="474"/>
    </location>
</feature>
<keyword evidence="10" id="KW-1185">Reference proteome</keyword>
<feature type="region of interest" description="Disordered" evidence="5">
    <location>
        <begin position="1"/>
        <end position="21"/>
    </location>
</feature>
<evidence type="ECO:0000256" key="2">
    <source>
        <dbReference type="ARBA" id="ARBA00022763"/>
    </source>
</evidence>
<feature type="region of interest" description="Disordered" evidence="5">
    <location>
        <begin position="62"/>
        <end position="120"/>
    </location>
</feature>
<keyword evidence="2" id="KW-0227">DNA damage</keyword>
<gene>
    <name evidence="9" type="ORF">HK097_007408</name>
</gene>
<accession>A0AAD5SKF1</accession>
<dbReference type="PANTHER" id="PTHR15321:SF3">
    <property type="entry name" value="TP53-BINDING PROTEIN 1"/>
    <property type="match status" value="1"/>
</dbReference>
<dbReference type="InterPro" id="IPR047252">
    <property type="entry name" value="TP53BP1-like"/>
</dbReference>
<comment type="subcellular location">
    <subcellularLocation>
        <location evidence="1">Nucleus</location>
    </subcellularLocation>
</comment>
<protein>
    <recommendedName>
        <fullName evidence="11">BRCT domain-containing protein</fullName>
    </recommendedName>
</protein>
<feature type="compositionally biased region" description="Polar residues" evidence="5">
    <location>
        <begin position="63"/>
        <end position="81"/>
    </location>
</feature>
<dbReference type="InterPro" id="IPR001357">
    <property type="entry name" value="BRCT_dom"/>
</dbReference>
<dbReference type="InterPro" id="IPR036420">
    <property type="entry name" value="BRCT_dom_sf"/>
</dbReference>
<dbReference type="Gene3D" id="3.40.50.10190">
    <property type="entry name" value="BRCT domain"/>
    <property type="match status" value="2"/>
</dbReference>
<dbReference type="EMBL" id="JADGJD010000038">
    <property type="protein sequence ID" value="KAJ3056308.1"/>
    <property type="molecule type" value="Genomic_DNA"/>
</dbReference>
<dbReference type="PROSITE" id="PS50172">
    <property type="entry name" value="BRCT"/>
    <property type="match status" value="1"/>
</dbReference>
<organism evidence="9 10">
    <name type="scientific">Rhizophlyctis rosea</name>
    <dbReference type="NCBI Taxonomy" id="64517"/>
    <lineage>
        <taxon>Eukaryota</taxon>
        <taxon>Fungi</taxon>
        <taxon>Fungi incertae sedis</taxon>
        <taxon>Chytridiomycota</taxon>
        <taxon>Chytridiomycota incertae sedis</taxon>
        <taxon>Chytridiomycetes</taxon>
        <taxon>Rhizophlyctidales</taxon>
        <taxon>Rhizophlyctidaceae</taxon>
        <taxon>Rhizophlyctis</taxon>
    </lineage>
</organism>
<dbReference type="GO" id="GO:0005634">
    <property type="term" value="C:nucleus"/>
    <property type="evidence" value="ECO:0007669"/>
    <property type="project" value="UniProtKB-SubCell"/>
</dbReference>
<name>A0AAD5SKF1_9FUNG</name>
<evidence type="ECO:0000313" key="9">
    <source>
        <dbReference type="EMBL" id="KAJ3056308.1"/>
    </source>
</evidence>
<dbReference type="InterPro" id="IPR013088">
    <property type="entry name" value="Znf_NHR/GATA"/>
</dbReference>
<keyword evidence="4" id="KW-0863">Zinc-finger</keyword>
<dbReference type="GO" id="GO:0000077">
    <property type="term" value="P:DNA damage checkpoint signaling"/>
    <property type="evidence" value="ECO:0007669"/>
    <property type="project" value="TreeGrafter"/>
</dbReference>
<feature type="compositionally biased region" description="Polar residues" evidence="5">
    <location>
        <begin position="772"/>
        <end position="783"/>
    </location>
</feature>
<feature type="region of interest" description="Disordered" evidence="5">
    <location>
        <begin position="460"/>
        <end position="682"/>
    </location>
</feature>
<dbReference type="Gene3D" id="2.30.30.140">
    <property type="match status" value="1"/>
</dbReference>
<keyword evidence="3" id="KW-0539">Nucleus</keyword>
<dbReference type="GO" id="GO:0043565">
    <property type="term" value="F:sequence-specific DNA binding"/>
    <property type="evidence" value="ECO:0007669"/>
    <property type="project" value="InterPro"/>
</dbReference>
<evidence type="ECO:0000259" key="7">
    <source>
        <dbReference type="PROSITE" id="PS50172"/>
    </source>
</evidence>
<feature type="region of interest" description="Disordered" evidence="5">
    <location>
        <begin position="708"/>
        <end position="788"/>
    </location>
</feature>
<reference evidence="9" key="1">
    <citation type="submission" date="2020-05" db="EMBL/GenBank/DDBJ databases">
        <title>Phylogenomic resolution of chytrid fungi.</title>
        <authorList>
            <person name="Stajich J.E."/>
            <person name="Amses K."/>
            <person name="Simmons R."/>
            <person name="Seto K."/>
            <person name="Myers J."/>
            <person name="Bonds A."/>
            <person name="Quandt C.A."/>
            <person name="Barry K."/>
            <person name="Liu P."/>
            <person name="Grigoriev I."/>
            <person name="Longcore J.E."/>
            <person name="James T.Y."/>
        </authorList>
    </citation>
    <scope>NUCLEOTIDE SEQUENCE</scope>
    <source>
        <strain evidence="9">JEL0318</strain>
    </source>
</reference>
<feature type="compositionally biased region" description="Basic residues" evidence="5">
    <location>
        <begin position="802"/>
        <end position="812"/>
    </location>
</feature>